<dbReference type="InterPro" id="IPR036097">
    <property type="entry name" value="HisK_dim/P_sf"/>
</dbReference>
<comment type="catalytic activity">
    <reaction evidence="1 13">
        <text>ATP + protein L-histidine = ADP + protein N-phospho-L-histidine.</text>
        <dbReference type="EC" id="2.7.13.3"/>
    </reaction>
</comment>
<dbReference type="InterPro" id="IPR005467">
    <property type="entry name" value="His_kinase_dom"/>
</dbReference>
<protein>
    <recommendedName>
        <fullName evidence="13">Aerobic respiration control sensor protein</fullName>
        <ecNumber evidence="13">2.7.13.3</ecNumber>
    </recommendedName>
</protein>
<dbReference type="Pfam" id="PF18415">
    <property type="entry name" value="HKR_ArcB_TM"/>
    <property type="match status" value="1"/>
</dbReference>
<keyword evidence="6 13" id="KW-0808">Transferase</keyword>
<dbReference type="Pfam" id="PF08448">
    <property type="entry name" value="PAS_4"/>
    <property type="match status" value="1"/>
</dbReference>
<keyword evidence="16" id="KW-1185">Reference proteome</keyword>
<dbReference type="PROSITE" id="PS50112">
    <property type="entry name" value="PAS"/>
    <property type="match status" value="1"/>
</dbReference>
<keyword evidence="9 13" id="KW-0067">ATP-binding</keyword>
<dbReference type="PROSITE" id="PS50110">
    <property type="entry name" value="RESPONSE_REGULATORY"/>
    <property type="match status" value="1"/>
</dbReference>
<evidence type="ECO:0000256" key="1">
    <source>
        <dbReference type="ARBA" id="ARBA00000085"/>
    </source>
</evidence>
<dbReference type="PROSITE" id="PS50109">
    <property type="entry name" value="HIS_KIN"/>
    <property type="match status" value="1"/>
</dbReference>
<evidence type="ECO:0000256" key="12">
    <source>
        <dbReference type="ARBA" id="ARBA00023136"/>
    </source>
</evidence>
<evidence type="ECO:0000256" key="5">
    <source>
        <dbReference type="ARBA" id="ARBA00022553"/>
    </source>
</evidence>
<evidence type="ECO:0000313" key="16">
    <source>
        <dbReference type="Proteomes" id="UP000955338"/>
    </source>
</evidence>
<dbReference type="Proteomes" id="UP000955338">
    <property type="component" value="Chromosome"/>
</dbReference>
<dbReference type="Gene3D" id="3.30.565.10">
    <property type="entry name" value="Histidine kinase-like ATPase, C-terminal domain"/>
    <property type="match status" value="1"/>
</dbReference>
<keyword evidence="12 13" id="KW-0472">Membrane</keyword>
<feature type="modified residue" description="Phosphohistidine" evidence="14">
    <location>
        <position position="697"/>
    </location>
</feature>
<keyword evidence="13" id="KW-0547">Nucleotide-binding</keyword>
<feature type="modified residue" description="4-aspartylphosphate" evidence="14">
    <location>
        <position position="535"/>
    </location>
</feature>
<dbReference type="SMART" id="SM00388">
    <property type="entry name" value="HisKA"/>
    <property type="match status" value="1"/>
</dbReference>
<keyword evidence="7" id="KW-0812">Transmembrane</keyword>
<organism evidence="15 16">
    <name type="scientific">Mergibacter septicus</name>
    <dbReference type="NCBI Taxonomy" id="221402"/>
    <lineage>
        <taxon>Bacteria</taxon>
        <taxon>Pseudomonadati</taxon>
        <taxon>Pseudomonadota</taxon>
        <taxon>Gammaproteobacteria</taxon>
        <taxon>Pasteurellales</taxon>
        <taxon>Pasteurellaceae</taxon>
        <taxon>Mergibacter</taxon>
    </lineage>
</organism>
<dbReference type="SUPFAM" id="SSF47226">
    <property type="entry name" value="Histidine-containing phosphotransfer domain, HPT domain"/>
    <property type="match status" value="1"/>
</dbReference>
<keyword evidence="10" id="KW-1133">Transmembrane helix</keyword>
<dbReference type="SMART" id="SM00091">
    <property type="entry name" value="PAS"/>
    <property type="match status" value="1"/>
</dbReference>
<dbReference type="SMART" id="SM00387">
    <property type="entry name" value="HATPase_c"/>
    <property type="match status" value="1"/>
</dbReference>
<keyword evidence="8 13" id="KW-0418">Kinase</keyword>
<dbReference type="CDD" id="cd00082">
    <property type="entry name" value="HisKA"/>
    <property type="match status" value="1"/>
</dbReference>
<evidence type="ECO:0000256" key="7">
    <source>
        <dbReference type="ARBA" id="ARBA00022692"/>
    </source>
</evidence>
<dbReference type="SMART" id="SM00448">
    <property type="entry name" value="REC"/>
    <property type="match status" value="1"/>
</dbReference>
<dbReference type="Pfam" id="PF02518">
    <property type="entry name" value="HATPase_c"/>
    <property type="match status" value="1"/>
</dbReference>
<evidence type="ECO:0000256" key="9">
    <source>
        <dbReference type="ARBA" id="ARBA00022840"/>
    </source>
</evidence>
<dbReference type="PIRSF" id="PIRSF003182">
    <property type="entry name" value="ArcB"/>
    <property type="match status" value="1"/>
</dbReference>
<dbReference type="InterPro" id="IPR035965">
    <property type="entry name" value="PAS-like_dom_sf"/>
</dbReference>
<dbReference type="SUPFAM" id="SSF47384">
    <property type="entry name" value="Homodimeric domain of signal transducing histidine kinase"/>
    <property type="match status" value="1"/>
</dbReference>
<dbReference type="Gene3D" id="1.10.287.970">
    <property type="entry name" value="His Kinase A (phosphoacceptor) domain"/>
    <property type="match status" value="1"/>
</dbReference>
<keyword evidence="4 13" id="KW-0997">Cell inner membrane</keyword>
<dbReference type="CDD" id="cd16922">
    <property type="entry name" value="HATPase_EvgS-ArcB-TorS-like"/>
    <property type="match status" value="1"/>
</dbReference>
<dbReference type="InterPro" id="IPR008207">
    <property type="entry name" value="Sig_transdc_His_kin_Hpt_dom"/>
</dbReference>
<keyword evidence="3 13" id="KW-1003">Cell membrane</keyword>
<dbReference type="InterPro" id="IPR040642">
    <property type="entry name" value="HKR_ArcB_TM"/>
</dbReference>
<keyword evidence="13" id="KW-0804">Transcription</keyword>
<dbReference type="PANTHER" id="PTHR43047">
    <property type="entry name" value="TWO-COMPONENT HISTIDINE PROTEIN KINASE"/>
    <property type="match status" value="1"/>
</dbReference>
<dbReference type="FunFam" id="3.30.565.10:FF:000010">
    <property type="entry name" value="Sensor histidine kinase RcsC"/>
    <property type="match status" value="1"/>
</dbReference>
<sequence>MGGLRRSLQHYIDWVIRLGRWRFSVLGIVVLATFAIFVQFSLSLVFLGGVNWTEISLSICFGLISAPFVIYFFNVLVEKLELSRQQLSESNSQLSELLKKLEYEIEQKNKAEMALTQKADFLRAFIDASPDLVFSRLNNSHFLDCNRAMELLTGKTKNELRQLSVEQIFSPEIANYIRETDRDVLAGNDSVTYEQWLQYPNKKWVCFEIRKVPYYDQIRQQHCLMGFGRDITERKRYQETIEKASRDKTALMATISHELRTPLNGIIGLSQILLDGDLNDEQRNYLQTINISAISLGHIFSDIIDLEKLDTRRIKLFYQETNFYHLLNNISNFATLMAQQKGLTFRLEYPKNLPDFISIDQARISQILWNLISNAVKFTPKGEICLQVKRLDSHHYSISVIDTGIGIPTAEQRKIFAMFYQVKGSENKALGSGIGLAISKRIARLMNGDLTVHSQLGEGSTFIFTFQADEIKKSTSSQQINLTNFSVLLVEDIQVNIIVARSILEKLGCKVEVATDGKTAIKKVHQTLYDLVLLDIHLPDMTGFEIAKKLHKSYQQEQLEFLPPLVALTANVVSDKQDYLCQGLDDVLQKPLSVDALFDCLKNILDLPQSESSETQSSFEKTDLPIINNCSKKIELEADVYDSELILALLEMLGSEIVLKNLQLFQQTMPTYLLESQNGYQIYLQQGERKVLADIAHKIKGAAAAIGLKRIQQLAQLAQEQQALEWQDNIAKWLEQITLYWQQDVTTLEKYIKLQVRENPVSK</sequence>
<keyword evidence="13" id="KW-0805">Transcription regulation</keyword>
<dbReference type="SUPFAM" id="SSF55874">
    <property type="entry name" value="ATPase domain of HSP90 chaperone/DNA topoisomerase II/histidine kinase"/>
    <property type="match status" value="1"/>
</dbReference>
<evidence type="ECO:0000256" key="3">
    <source>
        <dbReference type="ARBA" id="ARBA00022475"/>
    </source>
</evidence>
<dbReference type="InterPro" id="IPR036641">
    <property type="entry name" value="HPT_dom_sf"/>
</dbReference>
<dbReference type="InterPro" id="IPR027460">
    <property type="entry name" value="ArcB_TM_sf"/>
</dbReference>
<keyword evidence="5 14" id="KW-0597">Phosphoprotein</keyword>
<dbReference type="NCBIfam" id="TIGR00229">
    <property type="entry name" value="sensory_box"/>
    <property type="match status" value="1"/>
</dbReference>
<keyword evidence="11 13" id="KW-0902">Two-component regulatory system</keyword>
<dbReference type="SUPFAM" id="SSF52172">
    <property type="entry name" value="CheY-like"/>
    <property type="match status" value="1"/>
</dbReference>
<comment type="PTM">
    <text evidence="14">Activation requires a sequential transfer of a phosphate group from a His in the primary transmitter domain, to an Asp in the receiver domain and to a His in the secondary transmitter domain.</text>
</comment>
<dbReference type="SUPFAM" id="SSF55785">
    <property type="entry name" value="PYP-like sensor domain (PAS domain)"/>
    <property type="match status" value="1"/>
</dbReference>
<dbReference type="InterPro" id="IPR003594">
    <property type="entry name" value="HATPase_dom"/>
</dbReference>
<accession>A0A8D4IYS4</accession>
<dbReference type="CDD" id="cd17546">
    <property type="entry name" value="REC_hyHK_CKI1_RcsC-like"/>
    <property type="match status" value="1"/>
</dbReference>
<dbReference type="GO" id="GO:0000155">
    <property type="term" value="F:phosphorelay sensor kinase activity"/>
    <property type="evidence" value="ECO:0007669"/>
    <property type="project" value="UniProtKB-UniRule"/>
</dbReference>
<dbReference type="Pfam" id="PF00072">
    <property type="entry name" value="Response_reg"/>
    <property type="match status" value="1"/>
</dbReference>
<dbReference type="InterPro" id="IPR013656">
    <property type="entry name" value="PAS_4"/>
</dbReference>
<evidence type="ECO:0000256" key="14">
    <source>
        <dbReference type="PIRSR" id="PIRSR003182-50"/>
    </source>
</evidence>
<reference evidence="15" key="1">
    <citation type="submission" date="2017-06" db="EMBL/GenBank/DDBJ databases">
        <title>Genome sequencing of pathogenic and non-pathogenic strains within Bisgaard taxon 40.</title>
        <authorList>
            <person name="Ladner J.T."/>
            <person name="Lovett S.P."/>
            <person name="Koroleva G."/>
            <person name="Lorch J.M."/>
        </authorList>
    </citation>
    <scope>NUCLEOTIDE SEQUENCE</scope>
    <source>
        <strain evidence="15">27576-1-I1</strain>
    </source>
</reference>
<dbReference type="Pfam" id="PF01627">
    <property type="entry name" value="Hpt"/>
    <property type="match status" value="1"/>
</dbReference>
<comment type="subcellular location">
    <subcellularLocation>
        <location evidence="2 13">Cell inner membrane</location>
        <topology evidence="2 13">Multi-pass membrane protein</topology>
    </subcellularLocation>
</comment>
<dbReference type="InterPro" id="IPR003661">
    <property type="entry name" value="HisK_dim/P_dom"/>
</dbReference>
<dbReference type="InterPro" id="IPR000014">
    <property type="entry name" value="PAS"/>
</dbReference>
<evidence type="ECO:0000256" key="11">
    <source>
        <dbReference type="ARBA" id="ARBA00023012"/>
    </source>
</evidence>
<dbReference type="EC" id="2.7.13.3" evidence="13"/>
<evidence type="ECO:0000256" key="6">
    <source>
        <dbReference type="ARBA" id="ARBA00022679"/>
    </source>
</evidence>
<dbReference type="InterPro" id="IPR011006">
    <property type="entry name" value="CheY-like_superfamily"/>
</dbReference>
<dbReference type="Pfam" id="PF00512">
    <property type="entry name" value="HisKA"/>
    <property type="match status" value="1"/>
</dbReference>
<dbReference type="PROSITE" id="PS50113">
    <property type="entry name" value="PAC"/>
    <property type="match status" value="1"/>
</dbReference>
<name>A0A8D4IYS4_9PAST</name>
<evidence type="ECO:0000256" key="8">
    <source>
        <dbReference type="ARBA" id="ARBA00022777"/>
    </source>
</evidence>
<evidence type="ECO:0000313" key="15">
    <source>
        <dbReference type="EMBL" id="QDJ15074.1"/>
    </source>
</evidence>
<proteinExistence type="predicted"/>
<dbReference type="EMBL" id="CP022011">
    <property type="protein sequence ID" value="QDJ15074.1"/>
    <property type="molecule type" value="Genomic_DNA"/>
</dbReference>
<evidence type="ECO:0000256" key="2">
    <source>
        <dbReference type="ARBA" id="ARBA00004429"/>
    </source>
</evidence>
<dbReference type="GO" id="GO:0005886">
    <property type="term" value="C:plasma membrane"/>
    <property type="evidence" value="ECO:0007669"/>
    <property type="project" value="UniProtKB-SubCell"/>
</dbReference>
<dbReference type="Gene3D" id="3.40.50.2300">
    <property type="match status" value="1"/>
</dbReference>
<dbReference type="GO" id="GO:0005524">
    <property type="term" value="F:ATP binding"/>
    <property type="evidence" value="ECO:0007669"/>
    <property type="project" value="UniProtKB-UniRule"/>
</dbReference>
<dbReference type="InterPro" id="IPR036890">
    <property type="entry name" value="HATPase_C_sf"/>
</dbReference>
<evidence type="ECO:0000256" key="4">
    <source>
        <dbReference type="ARBA" id="ARBA00022519"/>
    </source>
</evidence>
<feature type="modified residue" description="Phosphohistidine; by autocatalysis" evidence="14">
    <location>
        <position position="257"/>
    </location>
</feature>
<dbReference type="Gene3D" id="1.10.287.130">
    <property type="match status" value="1"/>
</dbReference>
<dbReference type="Gene3D" id="3.30.450.20">
    <property type="entry name" value="PAS domain"/>
    <property type="match status" value="1"/>
</dbReference>
<dbReference type="Gene3D" id="1.20.120.160">
    <property type="entry name" value="HPT domain"/>
    <property type="match status" value="1"/>
</dbReference>
<dbReference type="InterPro" id="IPR000700">
    <property type="entry name" value="PAS-assoc_C"/>
</dbReference>
<dbReference type="CDD" id="cd00130">
    <property type="entry name" value="PAS"/>
    <property type="match status" value="1"/>
</dbReference>
<dbReference type="InterPro" id="IPR014409">
    <property type="entry name" value="Sig_transdc_His_kin_hyb_ArcB"/>
</dbReference>
<dbReference type="InterPro" id="IPR004358">
    <property type="entry name" value="Sig_transdc_His_kin-like_C"/>
</dbReference>
<evidence type="ECO:0000256" key="13">
    <source>
        <dbReference type="PIRNR" id="PIRNR003182"/>
    </source>
</evidence>
<dbReference type="PRINTS" id="PR00344">
    <property type="entry name" value="BCTRLSENSOR"/>
</dbReference>
<evidence type="ECO:0000256" key="10">
    <source>
        <dbReference type="ARBA" id="ARBA00022989"/>
    </source>
</evidence>
<gene>
    <name evidence="15" type="ORF">CEP48_06355</name>
</gene>
<dbReference type="AlphaFoldDB" id="A0A8D4IYS4"/>
<dbReference type="InterPro" id="IPR001789">
    <property type="entry name" value="Sig_transdc_resp-reg_receiver"/>
</dbReference>
<dbReference type="RefSeq" id="WP_261920405.1">
    <property type="nucleotide sequence ID" value="NZ_CP022011.1"/>
</dbReference>
<dbReference type="PROSITE" id="PS50894">
    <property type="entry name" value="HPT"/>
    <property type="match status" value="1"/>
</dbReference>